<evidence type="ECO:0000256" key="1">
    <source>
        <dbReference type="SAM" id="Coils"/>
    </source>
</evidence>
<dbReference type="GO" id="GO:0004523">
    <property type="term" value="F:RNA-DNA hybrid ribonuclease activity"/>
    <property type="evidence" value="ECO:0007669"/>
    <property type="project" value="InterPro"/>
</dbReference>
<protein>
    <recommendedName>
        <fullName evidence="2">RNase H type-1 domain-containing protein</fullName>
    </recommendedName>
</protein>
<evidence type="ECO:0000313" key="3">
    <source>
        <dbReference type="EMBL" id="RZC47750.1"/>
    </source>
</evidence>
<reference evidence="3 4" key="1">
    <citation type="journal article" date="2018" name="Science">
        <title>The opium poppy genome and morphinan production.</title>
        <authorList>
            <person name="Guo L."/>
            <person name="Winzer T."/>
            <person name="Yang X."/>
            <person name="Li Y."/>
            <person name="Ning Z."/>
            <person name="He Z."/>
            <person name="Teodor R."/>
            <person name="Lu Y."/>
            <person name="Bowser T.A."/>
            <person name="Graham I.A."/>
            <person name="Ye K."/>
        </authorList>
    </citation>
    <scope>NUCLEOTIDE SEQUENCE [LARGE SCALE GENOMIC DNA]</scope>
    <source>
        <strain evidence="4">cv. HN1</strain>
        <tissue evidence="3">Leaves</tissue>
    </source>
</reference>
<dbReference type="Gene3D" id="3.30.420.10">
    <property type="entry name" value="Ribonuclease H-like superfamily/Ribonuclease H"/>
    <property type="match status" value="1"/>
</dbReference>
<dbReference type="InterPro" id="IPR002156">
    <property type="entry name" value="RNaseH_domain"/>
</dbReference>
<keyword evidence="4" id="KW-1185">Reference proteome</keyword>
<keyword evidence="1" id="KW-0175">Coiled coil</keyword>
<dbReference type="InterPro" id="IPR036397">
    <property type="entry name" value="RNaseH_sf"/>
</dbReference>
<evidence type="ECO:0000313" key="4">
    <source>
        <dbReference type="Proteomes" id="UP000316621"/>
    </source>
</evidence>
<dbReference type="PANTHER" id="PTHR47723:SF24">
    <property type="entry name" value="RNASE H TYPE-1 DOMAIN-CONTAINING PROTEIN"/>
    <property type="match status" value="1"/>
</dbReference>
<dbReference type="InterPro" id="IPR044730">
    <property type="entry name" value="RNase_H-like_dom_plant"/>
</dbReference>
<dbReference type="Pfam" id="PF13456">
    <property type="entry name" value="RVT_3"/>
    <property type="match status" value="1"/>
</dbReference>
<gene>
    <name evidence="3" type="ORF">C5167_040700</name>
</gene>
<organism evidence="3 4">
    <name type="scientific">Papaver somniferum</name>
    <name type="common">Opium poppy</name>
    <dbReference type="NCBI Taxonomy" id="3469"/>
    <lineage>
        <taxon>Eukaryota</taxon>
        <taxon>Viridiplantae</taxon>
        <taxon>Streptophyta</taxon>
        <taxon>Embryophyta</taxon>
        <taxon>Tracheophyta</taxon>
        <taxon>Spermatophyta</taxon>
        <taxon>Magnoliopsida</taxon>
        <taxon>Ranunculales</taxon>
        <taxon>Papaveraceae</taxon>
        <taxon>Papaveroideae</taxon>
        <taxon>Papaver</taxon>
    </lineage>
</organism>
<dbReference type="PANTHER" id="PTHR47723">
    <property type="entry name" value="OS05G0353850 PROTEIN"/>
    <property type="match status" value="1"/>
</dbReference>
<dbReference type="STRING" id="3469.A0A4Y7IJ26"/>
<dbReference type="Proteomes" id="UP000316621">
    <property type="component" value="Chromosome 1"/>
</dbReference>
<dbReference type="CDD" id="cd06222">
    <property type="entry name" value="RNase_H_like"/>
    <property type="match status" value="1"/>
</dbReference>
<feature type="coiled-coil region" evidence="1">
    <location>
        <begin position="33"/>
        <end position="96"/>
    </location>
</feature>
<proteinExistence type="predicted"/>
<dbReference type="AlphaFoldDB" id="A0A4Y7IJ26"/>
<dbReference type="GO" id="GO:0003676">
    <property type="term" value="F:nucleic acid binding"/>
    <property type="evidence" value="ECO:0007669"/>
    <property type="project" value="InterPro"/>
</dbReference>
<feature type="domain" description="RNase H type-1" evidence="2">
    <location>
        <begin position="211"/>
        <end position="326"/>
    </location>
</feature>
<dbReference type="Gramene" id="RZC47750">
    <property type="protein sequence ID" value="RZC47750"/>
    <property type="gene ID" value="C5167_040700"/>
</dbReference>
<accession>A0A4Y7IJ26</accession>
<name>A0A4Y7IJ26_PAPSO</name>
<dbReference type="OrthoDB" id="1906820at2759"/>
<dbReference type="EMBL" id="CM010715">
    <property type="protein sequence ID" value="RZC47750.1"/>
    <property type="molecule type" value="Genomic_DNA"/>
</dbReference>
<evidence type="ECO:0000259" key="2">
    <source>
        <dbReference type="Pfam" id="PF13456"/>
    </source>
</evidence>
<dbReference type="InterPro" id="IPR053151">
    <property type="entry name" value="RNase_H-like"/>
</dbReference>
<sequence length="370" mass="41508">MKRRICISSDDGSGSSGSMPCWAGKDTKLDTLLEQLIDSVLLMNNKLEGLSNRVNALEEKVNAEIMLGRKERTEFMDEVKSELAKLKEAQEQEQTVFVGSHLVQKLSNLQKLVENELPVSVDIASSSKGLDVLQEQPNRRGMHLNVVQPPNNGSWTEDWRLWQDSHLDVELPNRRLNVSDFNYRISFACGEDHWRPPDENCTKVNVGVAVSLNETSAYGVIARNHLAELKGCNTGYFWGKSLLEAEARAYLDGVEFAVKNELDHVVIEGDAQNISEFLNDADHLLPRCIEHEIVRIRELASNIPFIKFRFIKECANKAANTLASYAKSNSIARRQLSSPPPIITSLLDADSNCSKIKENAVVDGNWWDSD</sequence>